<gene>
    <name evidence="1" type="ORF">NCTC8139_01556</name>
</gene>
<dbReference type="AlphaFoldDB" id="A0ABD7V110"/>
<evidence type="ECO:0000313" key="2">
    <source>
        <dbReference type="Proteomes" id="UP000360750"/>
    </source>
</evidence>
<proteinExistence type="predicted"/>
<sequence>MSTTIVALTRLPDAGEVLEALSSAKFLDVCRRSGAGRVQVNISDDQVAGAMRISELDPPIEAVVTLHGEDGAEALDIGPVLDALESVATVVGAWSAAQRAPLDPDLPADGSRVDALANIAFLRRPADLPREEWLRLWLDEHTTVAIETQATFGYFQNVVEQALTPDTPRVDAIVEELFPMAAVTDYHTFYGSGGDQGELERRMNRMLMSVGRFGADRNLDVVPTSRRDFDLR</sequence>
<protein>
    <recommendedName>
        <fullName evidence="3">EthD domain-containing protein</fullName>
    </recommendedName>
</protein>
<dbReference type="RefSeq" id="WP_131733918.1">
    <property type="nucleotide sequence ID" value="NZ_CAACYD010000006.1"/>
</dbReference>
<reference evidence="1 2" key="1">
    <citation type="submission" date="2019-02" db="EMBL/GenBank/DDBJ databases">
        <authorList>
            <consortium name="Pathogen Informatics"/>
        </authorList>
    </citation>
    <scope>NUCLEOTIDE SEQUENCE [LARGE SCALE GENOMIC DNA]</scope>
    <source>
        <strain evidence="1 2">3012STDY6756503</strain>
    </source>
</reference>
<organism evidence="1 2">
    <name type="scientific">Gordonia paraffinivorans</name>
    <dbReference type="NCBI Taxonomy" id="175628"/>
    <lineage>
        <taxon>Bacteria</taxon>
        <taxon>Bacillati</taxon>
        <taxon>Actinomycetota</taxon>
        <taxon>Actinomycetes</taxon>
        <taxon>Mycobacteriales</taxon>
        <taxon>Gordoniaceae</taxon>
        <taxon>Gordonia</taxon>
    </lineage>
</organism>
<evidence type="ECO:0000313" key="1">
    <source>
        <dbReference type="EMBL" id="VFA88014.1"/>
    </source>
</evidence>
<dbReference type="GeneID" id="60749576"/>
<dbReference type="SUPFAM" id="SSF54909">
    <property type="entry name" value="Dimeric alpha+beta barrel"/>
    <property type="match status" value="1"/>
</dbReference>
<evidence type="ECO:0008006" key="3">
    <source>
        <dbReference type="Google" id="ProtNLM"/>
    </source>
</evidence>
<dbReference type="InterPro" id="IPR011008">
    <property type="entry name" value="Dimeric_a/b-barrel"/>
</dbReference>
<dbReference type="Proteomes" id="UP000360750">
    <property type="component" value="Unassembled WGS sequence"/>
</dbReference>
<name>A0ABD7V110_9ACTN</name>
<accession>A0ABD7V110</accession>
<comment type="caution">
    <text evidence="1">The sequence shown here is derived from an EMBL/GenBank/DDBJ whole genome shotgun (WGS) entry which is preliminary data.</text>
</comment>
<dbReference type="EMBL" id="CAACYD010000006">
    <property type="protein sequence ID" value="VFA88014.1"/>
    <property type="molecule type" value="Genomic_DNA"/>
</dbReference>